<proteinExistence type="predicted"/>
<dbReference type="AlphaFoldDB" id="A0A6S7GBH4"/>
<organism evidence="2 3">
    <name type="scientific">Paramuricea clavata</name>
    <name type="common">Red gorgonian</name>
    <name type="synonym">Violescent sea-whip</name>
    <dbReference type="NCBI Taxonomy" id="317549"/>
    <lineage>
        <taxon>Eukaryota</taxon>
        <taxon>Metazoa</taxon>
        <taxon>Cnidaria</taxon>
        <taxon>Anthozoa</taxon>
        <taxon>Octocorallia</taxon>
        <taxon>Malacalcyonacea</taxon>
        <taxon>Plexauridae</taxon>
        <taxon>Paramuricea</taxon>
    </lineage>
</organism>
<name>A0A6S7GBH4_PARCT</name>
<sequence>MIFCTFLELGSSSSFYLNVCKDKAVRDLPKWHAFILPNPHTKRLTYFNSIVEEIYNSAYQHLGSGFDKYLAQQQQFRWSLHQDLTAISMTVKSYENGKDGVSQNIIRYQGMPSDVKDSDVHRSEATLQILRGSESKISVLLAKLRERKEHLYEPTNELYLWARSELKKKSHAKRRKEQKKKGKKKQRQSTAKLAYKLVRDSHGKEIADEVIKVENGKFLYGAKSEKKLQSKKLGTLNLKLRFHLAALQYLKEIDAINGNELPEVDNYISILLARKAAAKVKENKS</sequence>
<evidence type="ECO:0000313" key="2">
    <source>
        <dbReference type="EMBL" id="CAB3990804.1"/>
    </source>
</evidence>
<evidence type="ECO:0000313" key="3">
    <source>
        <dbReference type="Proteomes" id="UP001152795"/>
    </source>
</evidence>
<keyword evidence="3" id="KW-1185">Reference proteome</keyword>
<gene>
    <name evidence="2" type="ORF">PACLA_8A067303</name>
</gene>
<accession>A0A6S7GBH4</accession>
<protein>
    <submittedName>
        <fullName evidence="2">Uncharacterized protein</fullName>
    </submittedName>
</protein>
<evidence type="ECO:0000256" key="1">
    <source>
        <dbReference type="SAM" id="MobiDB-lite"/>
    </source>
</evidence>
<dbReference type="EMBL" id="CACRXK020001728">
    <property type="protein sequence ID" value="CAB3990804.1"/>
    <property type="molecule type" value="Genomic_DNA"/>
</dbReference>
<reference evidence="2" key="1">
    <citation type="submission" date="2020-04" db="EMBL/GenBank/DDBJ databases">
        <authorList>
            <person name="Alioto T."/>
            <person name="Alioto T."/>
            <person name="Gomez Garrido J."/>
        </authorList>
    </citation>
    <scope>NUCLEOTIDE SEQUENCE</scope>
    <source>
        <strain evidence="2">A484AB</strain>
    </source>
</reference>
<feature type="region of interest" description="Disordered" evidence="1">
    <location>
        <begin position="170"/>
        <end position="191"/>
    </location>
</feature>
<feature type="compositionally biased region" description="Basic residues" evidence="1">
    <location>
        <begin position="170"/>
        <end position="187"/>
    </location>
</feature>
<dbReference type="Proteomes" id="UP001152795">
    <property type="component" value="Unassembled WGS sequence"/>
</dbReference>
<dbReference type="OrthoDB" id="10428125at2759"/>
<comment type="caution">
    <text evidence="2">The sequence shown here is derived from an EMBL/GenBank/DDBJ whole genome shotgun (WGS) entry which is preliminary data.</text>
</comment>